<dbReference type="Gene3D" id="3.40.50.10090">
    <property type="match status" value="2"/>
</dbReference>
<sequence>MKIPKVWWFSSKALSKALEEKLILANYTLENISMFNIDIVVDKRNIELADGIYFVSKAAVDGLFENLTYSTDIHKYKMIIATGQGTADYLKAKYNILPTVINPYKTVEEFFEHFNFKSNGISKLLIPLCKDSFHKYKKINIKYQPDLQIHLVEVYRRVPCEKIDQTLSDLISSICVNDVMVFTSPLHWQMLTNRISENSVRFIMKKTRIISIGPITSKSIKNKVGKYFIESNNPSQSSIVELIINKGEKYD</sequence>
<gene>
    <name evidence="2" type="ORF">SAMN04488558_10426</name>
</gene>
<organism evidence="2 3">
    <name type="scientific">Ignavigranum ruoffiae</name>
    <dbReference type="NCBI Taxonomy" id="89093"/>
    <lineage>
        <taxon>Bacteria</taxon>
        <taxon>Bacillati</taxon>
        <taxon>Bacillota</taxon>
        <taxon>Bacilli</taxon>
        <taxon>Lactobacillales</taxon>
        <taxon>Aerococcaceae</taxon>
        <taxon>Ignavigranum</taxon>
    </lineage>
</organism>
<evidence type="ECO:0000259" key="1">
    <source>
        <dbReference type="Pfam" id="PF02602"/>
    </source>
</evidence>
<proteinExistence type="predicted"/>
<protein>
    <submittedName>
        <fullName evidence="2">Uroporphyrinogen-III synthase</fullName>
    </submittedName>
</protein>
<dbReference type="AlphaFoldDB" id="A0A1H9CGP3"/>
<dbReference type="GO" id="GO:0033014">
    <property type="term" value="P:tetrapyrrole biosynthetic process"/>
    <property type="evidence" value="ECO:0007669"/>
    <property type="project" value="InterPro"/>
</dbReference>
<keyword evidence="3" id="KW-1185">Reference proteome</keyword>
<dbReference type="InterPro" id="IPR003754">
    <property type="entry name" value="4pyrrol_synth_uPrphyn_synth"/>
</dbReference>
<accession>A0A1H9CGP3</accession>
<dbReference type="GO" id="GO:0004852">
    <property type="term" value="F:uroporphyrinogen-III synthase activity"/>
    <property type="evidence" value="ECO:0007669"/>
    <property type="project" value="InterPro"/>
</dbReference>
<dbReference type="Pfam" id="PF02602">
    <property type="entry name" value="HEM4"/>
    <property type="match status" value="1"/>
</dbReference>
<dbReference type="SUPFAM" id="SSF69618">
    <property type="entry name" value="HemD-like"/>
    <property type="match status" value="1"/>
</dbReference>
<dbReference type="OrthoDB" id="1149788at2"/>
<evidence type="ECO:0000313" key="3">
    <source>
        <dbReference type="Proteomes" id="UP000198833"/>
    </source>
</evidence>
<evidence type="ECO:0000313" key="2">
    <source>
        <dbReference type="EMBL" id="SEQ00187.1"/>
    </source>
</evidence>
<dbReference type="STRING" id="89093.SAMN04488558_10426"/>
<dbReference type="EMBL" id="FOEN01000004">
    <property type="protein sequence ID" value="SEQ00187.1"/>
    <property type="molecule type" value="Genomic_DNA"/>
</dbReference>
<reference evidence="2 3" key="1">
    <citation type="submission" date="2016-10" db="EMBL/GenBank/DDBJ databases">
        <authorList>
            <person name="de Groot N.N."/>
        </authorList>
    </citation>
    <scope>NUCLEOTIDE SEQUENCE [LARGE SCALE GENOMIC DNA]</scope>
    <source>
        <strain evidence="2 3">DSM 15695</strain>
    </source>
</reference>
<dbReference type="InterPro" id="IPR036108">
    <property type="entry name" value="4pyrrol_syn_uPrphyn_synt_sf"/>
</dbReference>
<name>A0A1H9CGP3_9LACT</name>
<dbReference type="Proteomes" id="UP000198833">
    <property type="component" value="Unassembled WGS sequence"/>
</dbReference>
<feature type="domain" description="Tetrapyrrole biosynthesis uroporphyrinogen III synthase" evidence="1">
    <location>
        <begin position="46"/>
        <end position="240"/>
    </location>
</feature>
<dbReference type="RefSeq" id="WP_159428844.1">
    <property type="nucleotide sequence ID" value="NZ_FOEN01000004.1"/>
</dbReference>